<dbReference type="InterPro" id="IPR025285">
    <property type="entry name" value="DUF4145"/>
</dbReference>
<comment type="caution">
    <text evidence="2">The sequence shown here is derived from an EMBL/GenBank/DDBJ whole genome shotgun (WGS) entry which is preliminary data.</text>
</comment>
<proteinExistence type="predicted"/>
<dbReference type="Proteomes" id="UP000634805">
    <property type="component" value="Unassembled WGS sequence"/>
</dbReference>
<gene>
    <name evidence="2" type="ORF">EMLJLAPB_01197</name>
</gene>
<organism evidence="2 3">
    <name type="scientific">Candidatus Argoarchaeum ethanivorans</name>
    <dbReference type="NCBI Taxonomy" id="2608793"/>
    <lineage>
        <taxon>Archaea</taxon>
        <taxon>Methanobacteriati</taxon>
        <taxon>Methanobacteriota</taxon>
        <taxon>Stenosarchaea group</taxon>
        <taxon>Methanomicrobia</taxon>
        <taxon>Methanosarcinales</taxon>
        <taxon>Methanosarcinales incertae sedis</taxon>
        <taxon>GOM Arc I cluster</taxon>
        <taxon>Candidatus Argoarchaeum</taxon>
    </lineage>
</organism>
<reference evidence="2" key="1">
    <citation type="submission" date="2020-10" db="EMBL/GenBank/DDBJ databases">
        <authorList>
            <person name="Hahn C.J."/>
            <person name="Laso-Perez R."/>
            <person name="Vulcano F."/>
            <person name="Vaziourakis K.-M."/>
            <person name="Stokke R."/>
            <person name="Steen I.H."/>
            <person name="Teske A."/>
            <person name="Boetius A."/>
            <person name="Liebeke M."/>
            <person name="Amann R."/>
            <person name="Knittel K."/>
        </authorList>
    </citation>
    <scope>NUCLEOTIDE SEQUENCE</scope>
    <source>
        <strain evidence="2">Gfbio:e3339647-f889-4370-9287-4fb5cb688e4c:AG392D22_GoMArc1</strain>
    </source>
</reference>
<evidence type="ECO:0000259" key="1">
    <source>
        <dbReference type="Pfam" id="PF13643"/>
    </source>
</evidence>
<dbReference type="EMBL" id="CAJHIS010000060">
    <property type="protein sequence ID" value="CAD6495105.1"/>
    <property type="molecule type" value="Genomic_DNA"/>
</dbReference>
<sequence>MPTVCCPYCKAWIFHKEHCDYEGLEHCLHCSENFRVKYYNNNIVYAEKRGIEIEIPEVLPKNVIDDFEEALACSRVEAYKATVVMCRRGLESLADDLTAEGKYLSEKLEDLKKQDVITKTTYHMVSGIRQFGNYGAHPQTDLLKDVDRSEAEIVLKTVERLLKEINEKGGLENRGDGE</sequence>
<name>A0A811TCQ1_9EURY</name>
<accession>A0A811TCQ1</accession>
<evidence type="ECO:0000313" key="2">
    <source>
        <dbReference type="EMBL" id="CAD6495105.1"/>
    </source>
</evidence>
<dbReference type="Pfam" id="PF13643">
    <property type="entry name" value="DUF4145"/>
    <property type="match status" value="1"/>
</dbReference>
<dbReference type="AlphaFoldDB" id="A0A811TCQ1"/>
<feature type="domain" description="DUF4145" evidence="1">
    <location>
        <begin position="69"/>
        <end position="158"/>
    </location>
</feature>
<evidence type="ECO:0000313" key="3">
    <source>
        <dbReference type="Proteomes" id="UP000634805"/>
    </source>
</evidence>
<protein>
    <recommendedName>
        <fullName evidence="1">DUF4145 domain-containing protein</fullName>
    </recommendedName>
</protein>